<feature type="domain" description="Alpha-D-phosphohexomutase alpha/beta/alpha" evidence="10">
    <location>
        <begin position="260"/>
        <end position="361"/>
    </location>
</feature>
<comment type="cofactor">
    <cofactor evidence="1">
        <name>Mg(2+)</name>
        <dbReference type="ChEBI" id="CHEBI:18420"/>
    </cofactor>
</comment>
<evidence type="ECO:0000313" key="12">
    <source>
        <dbReference type="EMBL" id="GGA12892.1"/>
    </source>
</evidence>
<dbReference type="PROSITE" id="PS00710">
    <property type="entry name" value="PGM_PMM"/>
    <property type="match status" value="1"/>
</dbReference>
<dbReference type="GO" id="GO:0008973">
    <property type="term" value="F:phosphopentomutase activity"/>
    <property type="evidence" value="ECO:0007669"/>
    <property type="project" value="TreeGrafter"/>
</dbReference>
<feature type="compositionally biased region" description="Polar residues" evidence="7">
    <location>
        <begin position="598"/>
        <end position="607"/>
    </location>
</feature>
<comment type="caution">
    <text evidence="12">The sequence shown here is derived from an EMBL/GenBank/DDBJ whole genome shotgun (WGS) entry which is preliminary data.</text>
</comment>
<proteinExistence type="inferred from homology"/>
<evidence type="ECO:0000256" key="2">
    <source>
        <dbReference type="ARBA" id="ARBA00010231"/>
    </source>
</evidence>
<dbReference type="PANTHER" id="PTHR45745:SF1">
    <property type="entry name" value="PHOSPHOGLUCOMUTASE 2B-RELATED"/>
    <property type="match status" value="1"/>
</dbReference>
<dbReference type="InterPro" id="IPR036900">
    <property type="entry name" value="A-D-PHexomutase_C_sf"/>
</dbReference>
<dbReference type="CDD" id="cd05799">
    <property type="entry name" value="PGM2"/>
    <property type="match status" value="1"/>
</dbReference>
<evidence type="ECO:0000259" key="10">
    <source>
        <dbReference type="Pfam" id="PF02879"/>
    </source>
</evidence>
<dbReference type="EMBL" id="BMFY01000005">
    <property type="protein sequence ID" value="GGA12892.1"/>
    <property type="molecule type" value="Genomic_DNA"/>
</dbReference>
<feature type="domain" description="Alpha-D-phosphohexomutase alpha/beta/alpha" evidence="9">
    <location>
        <begin position="89"/>
        <end position="236"/>
    </location>
</feature>
<name>A0A8J2XFJ9_9MICO</name>
<keyword evidence="6" id="KW-0413">Isomerase</keyword>
<gene>
    <name evidence="12" type="ORF">GCM10011333_14740</name>
</gene>
<dbReference type="Gene3D" id="3.30.310.50">
    <property type="entry name" value="Alpha-D-phosphohexomutase, C-terminal domain"/>
    <property type="match status" value="1"/>
</dbReference>
<dbReference type="AlphaFoldDB" id="A0A8J2XFJ9"/>
<keyword evidence="5" id="KW-0460">Magnesium</keyword>
<evidence type="ECO:0000313" key="13">
    <source>
        <dbReference type="Proteomes" id="UP000616114"/>
    </source>
</evidence>
<evidence type="ECO:0000256" key="5">
    <source>
        <dbReference type="ARBA" id="ARBA00022842"/>
    </source>
</evidence>
<keyword evidence="4" id="KW-0479">Metal-binding</keyword>
<evidence type="ECO:0000259" key="9">
    <source>
        <dbReference type="Pfam" id="PF02878"/>
    </source>
</evidence>
<evidence type="ECO:0000259" key="11">
    <source>
        <dbReference type="Pfam" id="PF02880"/>
    </source>
</evidence>
<dbReference type="Proteomes" id="UP000616114">
    <property type="component" value="Unassembled WGS sequence"/>
</dbReference>
<dbReference type="GO" id="GO:0005975">
    <property type="term" value="P:carbohydrate metabolic process"/>
    <property type="evidence" value="ECO:0007669"/>
    <property type="project" value="InterPro"/>
</dbReference>
<dbReference type="Pfam" id="PF02880">
    <property type="entry name" value="PGM_PMM_III"/>
    <property type="match status" value="1"/>
</dbReference>
<dbReference type="Pfam" id="PF02878">
    <property type="entry name" value="PGM_PMM_I"/>
    <property type="match status" value="1"/>
</dbReference>
<dbReference type="InterPro" id="IPR016066">
    <property type="entry name" value="A-D-PHexomutase_CS"/>
</dbReference>
<feature type="domain" description="Alpha-D-phosphohexomutase C-terminal" evidence="8">
    <location>
        <begin position="542"/>
        <end position="587"/>
    </location>
</feature>
<evidence type="ECO:0000259" key="8">
    <source>
        <dbReference type="Pfam" id="PF00408"/>
    </source>
</evidence>
<feature type="region of interest" description="Disordered" evidence="7">
    <location>
        <begin position="1"/>
        <end position="25"/>
    </location>
</feature>
<evidence type="ECO:0000256" key="3">
    <source>
        <dbReference type="ARBA" id="ARBA00022553"/>
    </source>
</evidence>
<feature type="domain" description="Alpha-D-phosphohexomutase alpha/beta/alpha" evidence="11">
    <location>
        <begin position="406"/>
        <end position="494"/>
    </location>
</feature>
<reference evidence="12" key="1">
    <citation type="journal article" date="2014" name="Int. J. Syst. Evol. Microbiol.">
        <title>Complete genome sequence of Corynebacterium casei LMG S-19264T (=DSM 44701T), isolated from a smear-ripened cheese.</title>
        <authorList>
            <consortium name="US DOE Joint Genome Institute (JGI-PGF)"/>
            <person name="Walter F."/>
            <person name="Albersmeier A."/>
            <person name="Kalinowski J."/>
            <person name="Ruckert C."/>
        </authorList>
    </citation>
    <scope>NUCLEOTIDE SEQUENCE</scope>
    <source>
        <strain evidence="12">CGMCC 1.12785</strain>
    </source>
</reference>
<reference evidence="12" key="2">
    <citation type="submission" date="2020-09" db="EMBL/GenBank/DDBJ databases">
        <authorList>
            <person name="Sun Q."/>
            <person name="Zhou Y."/>
        </authorList>
    </citation>
    <scope>NUCLEOTIDE SEQUENCE</scope>
    <source>
        <strain evidence="12">CGMCC 1.12785</strain>
    </source>
</reference>
<evidence type="ECO:0000256" key="6">
    <source>
        <dbReference type="ARBA" id="ARBA00023235"/>
    </source>
</evidence>
<keyword evidence="3" id="KW-0597">Phosphoprotein</keyword>
<protein>
    <submittedName>
        <fullName evidence="12">Phosphomannomutase</fullName>
    </submittedName>
</protein>
<sequence length="640" mass="66780">MSGIGGPDVPKSPPPHDPVPTSMAGAYEATGEEFDGDVVRAWIADDPDPATAAELAVLLQDAEGAQDADEESWAAARAELGDRFRGLLQFGTAGLRGELAGGPHRMNRAVVIRAAAGLSAFLAERLAGRNGDSRPFRVVIGCDARHGSAAFARDTAEVVTAAGGEALLLPAAKPTPLLAFAVRHLDADAGVMVTASHNPPRDNGYKVYLGGRVVTGPGQGAQIVTPADREIAERIEAVPSVRAVPRLAEGITLLDDGVEDAYLARLAALVPREDAHRNLTIVHTALHGVGWGVAERALRAAGFEDLHPVEAQREPDPDFPTVAFPNPEEPGALDLALARAAETGADLVLANDPDADRLSVAVPSPDGWRQLSGDEVGLLLGAEAIDRLIRPSRDQGGQADDERAPMLAASLVSSRALGAMAEARGVGYATTLTGFKWISRTPGLVFGYEEALGYCSDPEAVRDKDGISAALLFAHLAASLKASGRSVQDRLDDLALRYGVYLTAPLSFRVADVQLIADAMARLRAEPPESLGGAAVARVVDLAEGSGEGGSLPPTDGLVLETGTGDRVVVRPSGTEPKLKCYLEAVEPPLAPARESGSEASPSTGEKTGTFREELAAARERARARLNAMAADLREILALA</sequence>
<evidence type="ECO:0000256" key="1">
    <source>
        <dbReference type="ARBA" id="ARBA00001946"/>
    </source>
</evidence>
<comment type="similarity">
    <text evidence="2">Belongs to the phosphohexose mutase family.</text>
</comment>
<dbReference type="PANTHER" id="PTHR45745">
    <property type="entry name" value="PHOSPHOMANNOMUTASE 45A"/>
    <property type="match status" value="1"/>
</dbReference>
<dbReference type="Pfam" id="PF02879">
    <property type="entry name" value="PGM_PMM_II"/>
    <property type="match status" value="1"/>
</dbReference>
<dbReference type="InterPro" id="IPR005844">
    <property type="entry name" value="A-D-PHexomutase_a/b/a-I"/>
</dbReference>
<dbReference type="InterPro" id="IPR005843">
    <property type="entry name" value="A-D-PHexomutase_C"/>
</dbReference>
<evidence type="ECO:0000256" key="7">
    <source>
        <dbReference type="SAM" id="MobiDB-lite"/>
    </source>
</evidence>
<dbReference type="SUPFAM" id="SSF53738">
    <property type="entry name" value="Phosphoglucomutase, first 3 domains"/>
    <property type="match status" value="3"/>
</dbReference>
<dbReference type="Gene3D" id="3.40.120.10">
    <property type="entry name" value="Alpha-D-Glucose-1,6-Bisphosphate, subunit A, domain 3"/>
    <property type="match status" value="3"/>
</dbReference>
<dbReference type="GO" id="GO:0000287">
    <property type="term" value="F:magnesium ion binding"/>
    <property type="evidence" value="ECO:0007669"/>
    <property type="project" value="InterPro"/>
</dbReference>
<keyword evidence="13" id="KW-1185">Reference proteome</keyword>
<dbReference type="InterPro" id="IPR016055">
    <property type="entry name" value="A-D-PHexomutase_a/b/a-I/II/III"/>
</dbReference>
<organism evidence="12 13">
    <name type="scientific">Sediminivirga luteola</name>
    <dbReference type="NCBI Taxonomy" id="1774748"/>
    <lineage>
        <taxon>Bacteria</taxon>
        <taxon>Bacillati</taxon>
        <taxon>Actinomycetota</taxon>
        <taxon>Actinomycetes</taxon>
        <taxon>Micrococcales</taxon>
        <taxon>Brevibacteriaceae</taxon>
        <taxon>Sediminivirga</taxon>
    </lineage>
</organism>
<accession>A0A8J2XFJ9</accession>
<dbReference type="Pfam" id="PF00408">
    <property type="entry name" value="PGM_PMM_IV"/>
    <property type="match status" value="1"/>
</dbReference>
<dbReference type="SUPFAM" id="SSF55957">
    <property type="entry name" value="Phosphoglucomutase, C-terminal domain"/>
    <property type="match status" value="1"/>
</dbReference>
<dbReference type="GO" id="GO:0006166">
    <property type="term" value="P:purine ribonucleoside salvage"/>
    <property type="evidence" value="ECO:0007669"/>
    <property type="project" value="TreeGrafter"/>
</dbReference>
<dbReference type="InterPro" id="IPR005846">
    <property type="entry name" value="A-D-PHexomutase_a/b/a-III"/>
</dbReference>
<evidence type="ECO:0000256" key="4">
    <source>
        <dbReference type="ARBA" id="ARBA00022723"/>
    </source>
</evidence>
<feature type="region of interest" description="Disordered" evidence="7">
    <location>
        <begin position="590"/>
        <end position="610"/>
    </location>
</feature>
<dbReference type="InterPro" id="IPR005845">
    <property type="entry name" value="A-D-PHexomutase_a/b/a-II"/>
</dbReference>